<reference evidence="1 2" key="1">
    <citation type="submission" date="2016-06" db="EMBL/GenBank/DDBJ databases">
        <authorList>
            <person name="Kjaerup R.B."/>
            <person name="Dalgaard T.S."/>
            <person name="Juul-Madsen H.R."/>
        </authorList>
    </citation>
    <scope>NUCLEOTIDE SEQUENCE [LARGE SCALE GENOMIC DNA]</scope>
</reference>
<sequence>MGTLQSQATGSVVAHAIERIRYRRTQLAFVKRTVLCQVILPQKSPFWRTPLDISPEPVVHFSSWANFFLP</sequence>
<protein>
    <submittedName>
        <fullName evidence="1">Uncharacterized protein</fullName>
    </submittedName>
</protein>
<name>A0A1X7S7V0_ZYMT9</name>
<evidence type="ECO:0000313" key="1">
    <source>
        <dbReference type="EMBL" id="SMQ55715.1"/>
    </source>
</evidence>
<organism evidence="1 2">
    <name type="scientific">Zymoseptoria tritici (strain ST99CH_3D7)</name>
    <dbReference type="NCBI Taxonomy" id="1276538"/>
    <lineage>
        <taxon>Eukaryota</taxon>
        <taxon>Fungi</taxon>
        <taxon>Dikarya</taxon>
        <taxon>Ascomycota</taxon>
        <taxon>Pezizomycotina</taxon>
        <taxon>Dothideomycetes</taxon>
        <taxon>Dothideomycetidae</taxon>
        <taxon>Mycosphaerellales</taxon>
        <taxon>Mycosphaerellaceae</taxon>
        <taxon>Zymoseptoria</taxon>
    </lineage>
</organism>
<accession>A0A1X7S7V0</accession>
<proteinExistence type="predicted"/>
<evidence type="ECO:0000313" key="2">
    <source>
        <dbReference type="Proteomes" id="UP000215127"/>
    </source>
</evidence>
<dbReference type="EMBL" id="LT853703">
    <property type="protein sequence ID" value="SMQ55715.1"/>
    <property type="molecule type" value="Genomic_DNA"/>
</dbReference>
<keyword evidence="2" id="KW-1185">Reference proteome</keyword>
<dbReference type="AlphaFoldDB" id="A0A1X7S7V0"/>
<dbReference type="Proteomes" id="UP000215127">
    <property type="component" value="Chromosome 12"/>
</dbReference>
<gene>
    <name evidence="1" type="ORF">ZT3D7_G10870</name>
</gene>